<dbReference type="Pfam" id="PF00078">
    <property type="entry name" value="RVT_1"/>
    <property type="match status" value="1"/>
</dbReference>
<dbReference type="PANTHER" id="PTHR24559:SF444">
    <property type="entry name" value="REVERSE TRANSCRIPTASE DOMAIN-CONTAINING PROTEIN"/>
    <property type="match status" value="1"/>
</dbReference>
<accession>A0A8R7TEJ4</accession>
<proteinExistence type="predicted"/>
<sequence>MCIDYTSLNKACPKDAFALSRIDQVIDFTAGCELLSFLDAYSIYHQLKLDPADALKTSFITPFGAYCYITMSFGLKNASATFQRCMQKCLLSQLGRNIHVHVDNIMVNTKQHLTLLGDLKETFANLREYKVKLNPEKCVFGVPAGKLLGFLVSERGIEANPEKIKAIECMRKPARLHDVQKFTGCLASVSQFLSRMGERALPLY</sequence>
<dbReference type="Gene3D" id="3.30.70.270">
    <property type="match status" value="1"/>
</dbReference>
<dbReference type="CDD" id="cd01647">
    <property type="entry name" value="RT_LTR"/>
    <property type="match status" value="1"/>
</dbReference>
<protein>
    <recommendedName>
        <fullName evidence="1">Reverse transcriptase domain-containing protein</fullName>
    </recommendedName>
</protein>
<dbReference type="InterPro" id="IPR043502">
    <property type="entry name" value="DNA/RNA_pol_sf"/>
</dbReference>
<dbReference type="PANTHER" id="PTHR24559">
    <property type="entry name" value="TRANSPOSON TY3-I GAG-POL POLYPROTEIN"/>
    <property type="match status" value="1"/>
</dbReference>
<dbReference type="InterPro" id="IPR043128">
    <property type="entry name" value="Rev_trsase/Diguanyl_cyclase"/>
</dbReference>
<reference evidence="2" key="2">
    <citation type="submission" date="2018-03" db="EMBL/GenBank/DDBJ databases">
        <title>The Triticum urartu genome reveals the dynamic nature of wheat genome evolution.</title>
        <authorList>
            <person name="Ling H."/>
            <person name="Ma B."/>
            <person name="Shi X."/>
            <person name="Liu H."/>
            <person name="Dong L."/>
            <person name="Sun H."/>
            <person name="Cao Y."/>
            <person name="Gao Q."/>
            <person name="Zheng S."/>
            <person name="Li Y."/>
            <person name="Yu Y."/>
            <person name="Du H."/>
            <person name="Qi M."/>
            <person name="Li Y."/>
            <person name="Yu H."/>
            <person name="Cui Y."/>
            <person name="Wang N."/>
            <person name="Chen C."/>
            <person name="Wu H."/>
            <person name="Zhao Y."/>
            <person name="Zhang J."/>
            <person name="Li Y."/>
            <person name="Zhou W."/>
            <person name="Zhang B."/>
            <person name="Hu W."/>
            <person name="Eijk M."/>
            <person name="Tang J."/>
            <person name="Witsenboer H."/>
            <person name="Zhao S."/>
            <person name="Li Z."/>
            <person name="Zhang A."/>
            <person name="Wang D."/>
            <person name="Liang C."/>
        </authorList>
    </citation>
    <scope>NUCLEOTIDE SEQUENCE [LARGE SCALE GENOMIC DNA]</scope>
    <source>
        <strain evidence="2">cv. G1812</strain>
    </source>
</reference>
<organism evidence="2 3">
    <name type="scientific">Triticum urartu</name>
    <name type="common">Red wild einkorn</name>
    <name type="synonym">Crithodium urartu</name>
    <dbReference type="NCBI Taxonomy" id="4572"/>
    <lineage>
        <taxon>Eukaryota</taxon>
        <taxon>Viridiplantae</taxon>
        <taxon>Streptophyta</taxon>
        <taxon>Embryophyta</taxon>
        <taxon>Tracheophyta</taxon>
        <taxon>Spermatophyta</taxon>
        <taxon>Magnoliopsida</taxon>
        <taxon>Liliopsida</taxon>
        <taxon>Poales</taxon>
        <taxon>Poaceae</taxon>
        <taxon>BOP clade</taxon>
        <taxon>Pooideae</taxon>
        <taxon>Triticodae</taxon>
        <taxon>Triticeae</taxon>
        <taxon>Triticinae</taxon>
        <taxon>Triticum</taxon>
    </lineage>
</organism>
<keyword evidence="3" id="KW-1185">Reference proteome</keyword>
<dbReference type="EnsemblPlants" id="TuG1812G0200001689.01.T01">
    <property type="protein sequence ID" value="TuG1812G0200001689.01.T01.cds349521"/>
    <property type="gene ID" value="TuG1812G0200001689.01"/>
</dbReference>
<reference evidence="3" key="1">
    <citation type="journal article" date="2013" name="Nature">
        <title>Draft genome of the wheat A-genome progenitor Triticum urartu.</title>
        <authorList>
            <person name="Ling H.Q."/>
            <person name="Zhao S."/>
            <person name="Liu D."/>
            <person name="Wang J."/>
            <person name="Sun H."/>
            <person name="Zhang C."/>
            <person name="Fan H."/>
            <person name="Li D."/>
            <person name="Dong L."/>
            <person name="Tao Y."/>
            <person name="Gao C."/>
            <person name="Wu H."/>
            <person name="Li Y."/>
            <person name="Cui Y."/>
            <person name="Guo X."/>
            <person name="Zheng S."/>
            <person name="Wang B."/>
            <person name="Yu K."/>
            <person name="Liang Q."/>
            <person name="Yang W."/>
            <person name="Lou X."/>
            <person name="Chen J."/>
            <person name="Feng M."/>
            <person name="Jian J."/>
            <person name="Zhang X."/>
            <person name="Luo G."/>
            <person name="Jiang Y."/>
            <person name="Liu J."/>
            <person name="Wang Z."/>
            <person name="Sha Y."/>
            <person name="Zhang B."/>
            <person name="Wu H."/>
            <person name="Tang D."/>
            <person name="Shen Q."/>
            <person name="Xue P."/>
            <person name="Zou S."/>
            <person name="Wang X."/>
            <person name="Liu X."/>
            <person name="Wang F."/>
            <person name="Yang Y."/>
            <person name="An X."/>
            <person name="Dong Z."/>
            <person name="Zhang K."/>
            <person name="Zhang X."/>
            <person name="Luo M.C."/>
            <person name="Dvorak J."/>
            <person name="Tong Y."/>
            <person name="Wang J."/>
            <person name="Yang H."/>
            <person name="Li Z."/>
            <person name="Wang D."/>
            <person name="Zhang A."/>
            <person name="Wang J."/>
        </authorList>
    </citation>
    <scope>NUCLEOTIDE SEQUENCE</scope>
    <source>
        <strain evidence="3">cv. G1812</strain>
    </source>
</reference>
<evidence type="ECO:0000259" key="1">
    <source>
        <dbReference type="Pfam" id="PF00078"/>
    </source>
</evidence>
<dbReference type="AlphaFoldDB" id="A0A8R7TEJ4"/>
<dbReference type="InterPro" id="IPR000477">
    <property type="entry name" value="RT_dom"/>
</dbReference>
<dbReference type="Proteomes" id="UP000015106">
    <property type="component" value="Chromosome 2"/>
</dbReference>
<name>A0A8R7TEJ4_TRIUA</name>
<dbReference type="InterPro" id="IPR053134">
    <property type="entry name" value="RNA-dir_DNA_polymerase"/>
</dbReference>
<feature type="domain" description="Reverse transcriptase" evidence="1">
    <location>
        <begin position="2"/>
        <end position="150"/>
    </location>
</feature>
<evidence type="ECO:0000313" key="3">
    <source>
        <dbReference type="Proteomes" id="UP000015106"/>
    </source>
</evidence>
<dbReference type="SUPFAM" id="SSF56672">
    <property type="entry name" value="DNA/RNA polymerases"/>
    <property type="match status" value="1"/>
</dbReference>
<dbReference type="Gramene" id="TuG1812G0200001689.01.T01">
    <property type="protein sequence ID" value="TuG1812G0200001689.01.T01.cds349521"/>
    <property type="gene ID" value="TuG1812G0200001689.01"/>
</dbReference>
<evidence type="ECO:0000313" key="2">
    <source>
        <dbReference type="EnsemblPlants" id="TuG1812G0200001689.01.T01.cds349521"/>
    </source>
</evidence>
<reference evidence="2" key="3">
    <citation type="submission" date="2022-06" db="UniProtKB">
        <authorList>
            <consortium name="EnsemblPlants"/>
        </authorList>
    </citation>
    <scope>IDENTIFICATION</scope>
</reference>